<dbReference type="GO" id="GO:0061630">
    <property type="term" value="F:ubiquitin protein ligase activity"/>
    <property type="evidence" value="ECO:0007669"/>
    <property type="project" value="TreeGrafter"/>
</dbReference>
<dbReference type="GeneID" id="14888240"/>
<dbReference type="PANTHER" id="PTHR24104:SF25">
    <property type="entry name" value="PROTEIN LIN-41"/>
    <property type="match status" value="1"/>
</dbReference>
<dbReference type="PANTHER" id="PTHR24104">
    <property type="entry name" value="E3 UBIQUITIN-PROTEIN LIGASE NHLRC1-RELATED"/>
    <property type="match status" value="1"/>
</dbReference>
<proteinExistence type="predicted"/>
<dbReference type="GO" id="GO:0008270">
    <property type="term" value="F:zinc ion binding"/>
    <property type="evidence" value="ECO:0007669"/>
    <property type="project" value="UniProtKB-KW"/>
</dbReference>
<evidence type="ECO:0000313" key="2">
    <source>
        <dbReference type="Proteomes" id="UP000014680"/>
    </source>
</evidence>
<reference evidence="1 2" key="1">
    <citation type="submission" date="2012-10" db="EMBL/GenBank/DDBJ databases">
        <authorList>
            <person name="Zafar N."/>
            <person name="Inman J."/>
            <person name="Hall N."/>
            <person name="Lorenzi H."/>
            <person name="Caler E."/>
        </authorList>
    </citation>
    <scope>NUCLEOTIDE SEQUENCE [LARGE SCALE GENOMIC DNA]</scope>
    <source>
        <strain evidence="1 2">IP1</strain>
    </source>
</reference>
<accession>A0A0A1U515</accession>
<dbReference type="GO" id="GO:0043161">
    <property type="term" value="P:proteasome-mediated ubiquitin-dependent protein catabolic process"/>
    <property type="evidence" value="ECO:0007669"/>
    <property type="project" value="TreeGrafter"/>
</dbReference>
<evidence type="ECO:0008006" key="3">
    <source>
        <dbReference type="Google" id="ProtNLM"/>
    </source>
</evidence>
<dbReference type="CDD" id="cd05819">
    <property type="entry name" value="NHL"/>
    <property type="match status" value="1"/>
</dbReference>
<dbReference type="KEGG" id="eiv:EIN_487960"/>
<dbReference type="EMBL" id="KB206670">
    <property type="protein sequence ID" value="ELP89284.1"/>
    <property type="molecule type" value="Genomic_DNA"/>
</dbReference>
<protein>
    <recommendedName>
        <fullName evidence="3">Nhl repeat-containing protein</fullName>
    </recommendedName>
</protein>
<dbReference type="Gene3D" id="2.120.10.30">
    <property type="entry name" value="TolB, C-terminal domain"/>
    <property type="match status" value="1"/>
</dbReference>
<organism evidence="1 2">
    <name type="scientific">Entamoeba invadens IP1</name>
    <dbReference type="NCBI Taxonomy" id="370355"/>
    <lineage>
        <taxon>Eukaryota</taxon>
        <taxon>Amoebozoa</taxon>
        <taxon>Evosea</taxon>
        <taxon>Archamoebae</taxon>
        <taxon>Mastigamoebida</taxon>
        <taxon>Entamoebidae</taxon>
        <taxon>Entamoeba</taxon>
    </lineage>
</organism>
<gene>
    <name evidence="1" type="ORF">EIN_487960</name>
</gene>
<sequence>MEGTSQILPKCNHFIARLKELLQDIYERYYEIQADLFEYKHTLTTFKAQQSRKDSSHFSLPQIPQYEKTADLPEKLETTKKKEENVERVEVQKSCSDDPLSDNFEKFESLLEKVKTQKQKFESLDSTLPALPPENLYNFTSSKQLPSHQQTHFASSPLTSFDVIITNYSNNSLNSDESLITNSSFNCTQTFHFPLPSLLTSEYDQAPIPTENLATDVVPTEIIQQGDEYFIPRLTFIKALSPSTFIVGDDANKTMKLFEFNIVQSPQITKVFPRSCELQNAVDVCVGIRYYSADRGSHTVSIYDKNKRTIACFGGFGKEVGKFCEPSSVCLWGDKLFVSDGLNHRICQFDLRGRFERSIVGGFLYPSCVRINHKNQLLILDEWRGSIVVFDLKTNKCEGVWGIKEKLVRPTYMATYEDEVYVSDTGNKRIVRFKEGNVTGMVELEKIGIDGKPLGIDVSQGEVTITIADSNMVYFINLKLFS</sequence>
<dbReference type="SUPFAM" id="SSF101898">
    <property type="entry name" value="NHL repeat"/>
    <property type="match status" value="1"/>
</dbReference>
<dbReference type="VEuPathDB" id="AmoebaDB:EIN_487960"/>
<dbReference type="OMA" id="KRTIACF"/>
<dbReference type="InterPro" id="IPR050952">
    <property type="entry name" value="TRIM-NHL_E3_ligases"/>
</dbReference>
<name>A0A0A1U515_ENTIV</name>
<keyword evidence="2" id="KW-1185">Reference proteome</keyword>
<dbReference type="RefSeq" id="XP_004256055.1">
    <property type="nucleotide sequence ID" value="XM_004256007.1"/>
</dbReference>
<dbReference type="AlphaFoldDB" id="A0A0A1U515"/>
<dbReference type="GO" id="GO:0000209">
    <property type="term" value="P:protein polyubiquitination"/>
    <property type="evidence" value="ECO:0007669"/>
    <property type="project" value="TreeGrafter"/>
</dbReference>
<evidence type="ECO:0000313" key="1">
    <source>
        <dbReference type="EMBL" id="ELP89284.1"/>
    </source>
</evidence>
<dbReference type="Proteomes" id="UP000014680">
    <property type="component" value="Unassembled WGS sequence"/>
</dbReference>
<dbReference type="OrthoDB" id="342730at2759"/>
<dbReference type="InterPro" id="IPR011042">
    <property type="entry name" value="6-blade_b-propeller_TolB-like"/>
</dbReference>